<dbReference type="InterPro" id="IPR024109">
    <property type="entry name" value="Trp-tRNA-ligase_bac-type"/>
</dbReference>
<evidence type="ECO:0000313" key="14">
    <source>
        <dbReference type="Proteomes" id="UP000232875"/>
    </source>
</evidence>
<dbReference type="GeneID" id="80900474"/>
<dbReference type="RefSeq" id="XP_056061796.1">
    <property type="nucleotide sequence ID" value="XM_056205821.1"/>
</dbReference>
<dbReference type="EMBL" id="KZ454988">
    <property type="protein sequence ID" value="PKI84817.1"/>
    <property type="molecule type" value="Genomic_DNA"/>
</dbReference>
<evidence type="ECO:0000313" key="13">
    <source>
        <dbReference type="EMBL" id="PKI84817.1"/>
    </source>
</evidence>
<dbReference type="Proteomes" id="UP000232875">
    <property type="component" value="Unassembled WGS sequence"/>
</dbReference>
<keyword evidence="4 12" id="KW-0436">Ligase</keyword>
<comment type="subcellular location">
    <subcellularLocation>
        <location evidence="1">Mitochondrion matrix</location>
    </subcellularLocation>
</comment>
<dbReference type="GO" id="GO:0004830">
    <property type="term" value="F:tryptophan-tRNA ligase activity"/>
    <property type="evidence" value="ECO:0007669"/>
    <property type="project" value="UniProtKB-EC"/>
</dbReference>
<evidence type="ECO:0000256" key="7">
    <source>
        <dbReference type="ARBA" id="ARBA00022917"/>
    </source>
</evidence>
<evidence type="ECO:0000256" key="5">
    <source>
        <dbReference type="ARBA" id="ARBA00022741"/>
    </source>
</evidence>
<dbReference type="SUPFAM" id="SSF52374">
    <property type="entry name" value="Nucleotidylyl transferase"/>
    <property type="match status" value="1"/>
</dbReference>
<dbReference type="PROSITE" id="PS00178">
    <property type="entry name" value="AA_TRNA_LIGASE_I"/>
    <property type="match status" value="1"/>
</dbReference>
<proteinExistence type="inferred from homology"/>
<dbReference type="STRING" id="2020962.A0A2N1JE38"/>
<protein>
    <recommendedName>
        <fullName evidence="11">Tryptophan--tRNA ligase, mitochondrial</fullName>
        <ecNumber evidence="3">6.1.1.2</ecNumber>
    </recommendedName>
    <alternativeName>
        <fullName evidence="9">Tryptophanyl-tRNA synthetase</fullName>
    </alternativeName>
</protein>
<evidence type="ECO:0000256" key="1">
    <source>
        <dbReference type="ARBA" id="ARBA00004305"/>
    </source>
</evidence>
<dbReference type="AlphaFoldDB" id="A0A2N1JE38"/>
<dbReference type="FunFam" id="1.10.240.10:FF:000002">
    <property type="entry name" value="Tryptophan--tRNA ligase"/>
    <property type="match status" value="1"/>
</dbReference>
<gene>
    <name evidence="13" type="primary">MSW1</name>
    <name evidence="13" type="ORF">MVES_000908</name>
</gene>
<dbReference type="CDD" id="cd00806">
    <property type="entry name" value="TrpRS_core"/>
    <property type="match status" value="1"/>
</dbReference>
<evidence type="ECO:0000256" key="3">
    <source>
        <dbReference type="ARBA" id="ARBA00013161"/>
    </source>
</evidence>
<evidence type="ECO:0000256" key="12">
    <source>
        <dbReference type="RuleBase" id="RU363036"/>
    </source>
</evidence>
<dbReference type="InterPro" id="IPR014729">
    <property type="entry name" value="Rossmann-like_a/b/a_fold"/>
</dbReference>
<reference evidence="13 14" key="1">
    <citation type="submission" date="2017-10" db="EMBL/GenBank/DDBJ databases">
        <title>A novel species of cold-tolerant Malassezia isolated from bats.</title>
        <authorList>
            <person name="Lorch J.M."/>
            <person name="Palmer J.M."/>
            <person name="Vanderwolf K.J."/>
            <person name="Schmidt K.Z."/>
            <person name="Verant M.L."/>
            <person name="Weller T.J."/>
            <person name="Blehert D.S."/>
        </authorList>
    </citation>
    <scope>NUCLEOTIDE SEQUENCE [LARGE SCALE GENOMIC DNA]</scope>
    <source>
        <strain evidence="13 14">NWHC:44797-103</strain>
    </source>
</reference>
<dbReference type="InterPro" id="IPR002305">
    <property type="entry name" value="aa-tRNA-synth_Ic"/>
</dbReference>
<keyword evidence="14" id="KW-1185">Reference proteome</keyword>
<evidence type="ECO:0000256" key="2">
    <source>
        <dbReference type="ARBA" id="ARBA00005594"/>
    </source>
</evidence>
<dbReference type="Pfam" id="PF00579">
    <property type="entry name" value="tRNA-synt_1b"/>
    <property type="match status" value="1"/>
</dbReference>
<keyword evidence="6 12" id="KW-0067">ATP-binding</keyword>
<evidence type="ECO:0000256" key="8">
    <source>
        <dbReference type="ARBA" id="ARBA00023146"/>
    </source>
</evidence>
<sequence length="393" mass="43776">MLRRARLHSVQCLSTYGRAQTIFRMQHTALAEKRVIVSGIQPTGVPHLGNYLGALKSWVELQNTAQPQDELYFFIVGLHALTVPQNPKTLFADRQNLMAALLAIGVDPLRCTLFQQDAVPEHAELMWYFACITSFGRLERMTTWKSKLATLHNGGNTDHVQASQLQLGLFAYPVLQAADILLYHPTHVPVGEDQAQHLELTRDIAEGFNRMVKKRYFPTPSTLHTPSKKILSLRNPAVKMSKSAPDANSRILLTDSPKNIQAKVRRAVTDADRFLSYDPEARPGVSNLINILSALDGGTLRRELGTTVLDTDPARLAETLHTATGGSGAKLKAILSESLIEALRPIQERYHDLLQDPTYLATIEKRGAERARERAHTTISQVRTMLGLQKETL</sequence>
<accession>A0A2N1JE38</accession>
<dbReference type="GO" id="GO:0005524">
    <property type="term" value="F:ATP binding"/>
    <property type="evidence" value="ECO:0007669"/>
    <property type="project" value="UniProtKB-KW"/>
</dbReference>
<organism evidence="13 14">
    <name type="scientific">Malassezia vespertilionis</name>
    <dbReference type="NCBI Taxonomy" id="2020962"/>
    <lineage>
        <taxon>Eukaryota</taxon>
        <taxon>Fungi</taxon>
        <taxon>Dikarya</taxon>
        <taxon>Basidiomycota</taxon>
        <taxon>Ustilaginomycotina</taxon>
        <taxon>Malasseziomycetes</taxon>
        <taxon>Malasseziales</taxon>
        <taxon>Malasseziaceae</taxon>
        <taxon>Malassezia</taxon>
    </lineage>
</organism>
<dbReference type="InterPro" id="IPR001412">
    <property type="entry name" value="aa-tRNA-synth_I_CS"/>
</dbReference>
<dbReference type="PRINTS" id="PR01039">
    <property type="entry name" value="TRNASYNTHTRP"/>
</dbReference>
<keyword evidence="7 12" id="KW-0648">Protein biosynthesis</keyword>
<name>A0A2N1JE38_9BASI</name>
<dbReference type="NCBIfam" id="TIGR00233">
    <property type="entry name" value="trpS"/>
    <property type="match status" value="1"/>
</dbReference>
<dbReference type="PANTHER" id="PTHR43766">
    <property type="entry name" value="TRYPTOPHAN--TRNA LIGASE, MITOCHONDRIAL"/>
    <property type="match status" value="1"/>
</dbReference>
<dbReference type="FunFam" id="3.40.50.620:FF:000082">
    <property type="entry name" value="MSW1p Mitochondrial tryptophanyl-tRNA synthetase"/>
    <property type="match status" value="1"/>
</dbReference>
<comment type="catalytic activity">
    <reaction evidence="10">
        <text>tRNA(Trp) + L-tryptophan + ATP = L-tryptophyl-tRNA(Trp) + AMP + diphosphate + H(+)</text>
        <dbReference type="Rhea" id="RHEA:24080"/>
        <dbReference type="Rhea" id="RHEA-COMP:9671"/>
        <dbReference type="Rhea" id="RHEA-COMP:9705"/>
        <dbReference type="ChEBI" id="CHEBI:15378"/>
        <dbReference type="ChEBI" id="CHEBI:30616"/>
        <dbReference type="ChEBI" id="CHEBI:33019"/>
        <dbReference type="ChEBI" id="CHEBI:57912"/>
        <dbReference type="ChEBI" id="CHEBI:78442"/>
        <dbReference type="ChEBI" id="CHEBI:78535"/>
        <dbReference type="ChEBI" id="CHEBI:456215"/>
        <dbReference type="EC" id="6.1.1.2"/>
    </reaction>
</comment>
<dbReference type="Gene3D" id="3.40.50.620">
    <property type="entry name" value="HUPs"/>
    <property type="match status" value="1"/>
</dbReference>
<evidence type="ECO:0000256" key="10">
    <source>
        <dbReference type="ARBA" id="ARBA00049929"/>
    </source>
</evidence>
<dbReference type="InterPro" id="IPR050203">
    <property type="entry name" value="Trp-tRNA_synthetase"/>
</dbReference>
<keyword evidence="5 12" id="KW-0547">Nucleotide-binding</keyword>
<evidence type="ECO:0000256" key="9">
    <source>
        <dbReference type="ARBA" id="ARBA00030268"/>
    </source>
</evidence>
<dbReference type="OrthoDB" id="15808at2759"/>
<dbReference type="EC" id="6.1.1.2" evidence="3"/>
<dbReference type="GO" id="GO:0070183">
    <property type="term" value="P:mitochondrial tryptophanyl-tRNA aminoacylation"/>
    <property type="evidence" value="ECO:0007669"/>
    <property type="project" value="TreeGrafter"/>
</dbReference>
<evidence type="ECO:0000256" key="6">
    <source>
        <dbReference type="ARBA" id="ARBA00022840"/>
    </source>
</evidence>
<comment type="similarity">
    <text evidence="2 12">Belongs to the class-I aminoacyl-tRNA synthetase family.</text>
</comment>
<evidence type="ECO:0000256" key="11">
    <source>
        <dbReference type="ARBA" id="ARBA00069760"/>
    </source>
</evidence>
<dbReference type="GO" id="GO:0005759">
    <property type="term" value="C:mitochondrial matrix"/>
    <property type="evidence" value="ECO:0007669"/>
    <property type="project" value="UniProtKB-SubCell"/>
</dbReference>
<dbReference type="Gene3D" id="1.10.240.10">
    <property type="entry name" value="Tyrosyl-Transfer RNA Synthetase"/>
    <property type="match status" value="1"/>
</dbReference>
<dbReference type="PANTHER" id="PTHR43766:SF1">
    <property type="entry name" value="TRYPTOPHAN--TRNA LIGASE, MITOCHONDRIAL"/>
    <property type="match status" value="1"/>
</dbReference>
<keyword evidence="8 12" id="KW-0030">Aminoacyl-tRNA synthetase</keyword>
<dbReference type="HAMAP" id="MF_00140_B">
    <property type="entry name" value="Trp_tRNA_synth_B"/>
    <property type="match status" value="1"/>
</dbReference>
<dbReference type="InterPro" id="IPR002306">
    <property type="entry name" value="Trp-tRNA-ligase"/>
</dbReference>
<evidence type="ECO:0000256" key="4">
    <source>
        <dbReference type="ARBA" id="ARBA00022598"/>
    </source>
</evidence>